<comment type="similarity">
    <text evidence="1">Belongs to the LysR transcriptional regulatory family.</text>
</comment>
<dbReference type="InterPro" id="IPR000847">
    <property type="entry name" value="LysR_HTH_N"/>
</dbReference>
<dbReference type="Proteomes" id="UP000076083">
    <property type="component" value="Chromosome"/>
</dbReference>
<dbReference type="SUPFAM" id="SSF53850">
    <property type="entry name" value="Periplasmic binding protein-like II"/>
    <property type="match status" value="1"/>
</dbReference>
<dbReference type="CDD" id="cd08422">
    <property type="entry name" value="PBP2_CrgA_like"/>
    <property type="match status" value="1"/>
</dbReference>
<reference evidence="6 7" key="2">
    <citation type="journal article" date="2018" name="Nature">
        <title>Mutant phenotypes for thousands of bacterial genes of unknown function.</title>
        <authorList>
            <person name="Price M.N."/>
            <person name="Wetmore K.M."/>
            <person name="Waters R.J."/>
            <person name="Callaghan M."/>
            <person name="Ray J."/>
            <person name="Liu H."/>
            <person name="Kuehl J.V."/>
            <person name="Melnyk R.A."/>
            <person name="Lamson J.S."/>
            <person name="Suh Y."/>
            <person name="Carlson H.K."/>
            <person name="Esquivel Z."/>
            <person name="Sadeeshkumar H."/>
            <person name="Chakraborty R."/>
            <person name="Zane G.M."/>
            <person name="Rubin B.E."/>
            <person name="Wall J.D."/>
            <person name="Visel A."/>
            <person name="Bristow J."/>
            <person name="Blow M.J."/>
            <person name="Arkin A.P."/>
            <person name="Deutschbauer A.M."/>
        </authorList>
    </citation>
    <scope>NUCLEOTIDE SEQUENCE [LARGE SCALE GENOMIC DNA]</scope>
    <source>
        <strain evidence="6 7">FW300-N2E2</strain>
    </source>
</reference>
<dbReference type="EMBL" id="CP015225">
    <property type="protein sequence ID" value="AMZ71174.1"/>
    <property type="molecule type" value="Genomic_DNA"/>
</dbReference>
<name>A0A159ZVT4_PSEFL</name>
<evidence type="ECO:0000256" key="2">
    <source>
        <dbReference type="ARBA" id="ARBA00023015"/>
    </source>
</evidence>
<evidence type="ECO:0000256" key="3">
    <source>
        <dbReference type="ARBA" id="ARBA00023125"/>
    </source>
</evidence>
<dbReference type="PROSITE" id="PS50931">
    <property type="entry name" value="HTH_LYSR"/>
    <property type="match status" value="1"/>
</dbReference>
<dbReference type="InterPro" id="IPR036388">
    <property type="entry name" value="WH-like_DNA-bd_sf"/>
</dbReference>
<accession>A0A159ZVT4</accession>
<dbReference type="SUPFAM" id="SSF46785">
    <property type="entry name" value="Winged helix' DNA-binding domain"/>
    <property type="match status" value="1"/>
</dbReference>
<dbReference type="RefSeq" id="WP_063321737.1">
    <property type="nucleotide sequence ID" value="NZ_CP015225.1"/>
</dbReference>
<organism evidence="6 7">
    <name type="scientific">Pseudomonas fluorescens</name>
    <dbReference type="NCBI Taxonomy" id="294"/>
    <lineage>
        <taxon>Bacteria</taxon>
        <taxon>Pseudomonadati</taxon>
        <taxon>Pseudomonadota</taxon>
        <taxon>Gammaproteobacteria</taxon>
        <taxon>Pseudomonadales</taxon>
        <taxon>Pseudomonadaceae</taxon>
        <taxon>Pseudomonas</taxon>
    </lineage>
</organism>
<sequence>MITLDSRHTDEFAALLALESQGSFVAAARLLQRHPTIISKRLAALEARLGVRLLERSTRHIRLTEAGTLLVKRLRLATELMAEAEQEAASGAAEVRGNLRLAVPAALGRLWLAPILPEFLAAHPHLTLTVNYSERLVDVIAEGFDVAIRLGELNDSRLIAKRLGDHRRILCASPGYIERYGWPASPTELTQHNCLGFTGLASYPEWKLISASEQVTVRPQGSLVSNDSEALLSAAIAGTGILGAGEWLFSRALAYKELVRVLPDWELGAKGGIYLIRPSAKFASSATLALKEWLEAKLVQTGTARSS</sequence>
<dbReference type="GO" id="GO:0003700">
    <property type="term" value="F:DNA-binding transcription factor activity"/>
    <property type="evidence" value="ECO:0007669"/>
    <property type="project" value="InterPro"/>
</dbReference>
<evidence type="ECO:0000256" key="1">
    <source>
        <dbReference type="ARBA" id="ARBA00009437"/>
    </source>
</evidence>
<keyword evidence="2" id="KW-0805">Transcription regulation</keyword>
<protein>
    <submittedName>
        <fullName evidence="6">LysR family transcriptional regulator</fullName>
    </submittedName>
</protein>
<dbReference type="InterPro" id="IPR036390">
    <property type="entry name" value="WH_DNA-bd_sf"/>
</dbReference>
<dbReference type="PANTHER" id="PTHR30537">
    <property type="entry name" value="HTH-TYPE TRANSCRIPTIONAL REGULATOR"/>
    <property type="match status" value="1"/>
</dbReference>
<dbReference type="GO" id="GO:0006351">
    <property type="term" value="P:DNA-templated transcription"/>
    <property type="evidence" value="ECO:0007669"/>
    <property type="project" value="TreeGrafter"/>
</dbReference>
<evidence type="ECO:0000313" key="6">
    <source>
        <dbReference type="EMBL" id="AMZ71174.1"/>
    </source>
</evidence>
<keyword evidence="4" id="KW-0804">Transcription</keyword>
<feature type="domain" description="HTH lysR-type" evidence="5">
    <location>
        <begin position="14"/>
        <end position="64"/>
    </location>
</feature>
<evidence type="ECO:0000259" key="5">
    <source>
        <dbReference type="PROSITE" id="PS50931"/>
    </source>
</evidence>
<dbReference type="GO" id="GO:0043565">
    <property type="term" value="F:sequence-specific DNA binding"/>
    <property type="evidence" value="ECO:0007669"/>
    <property type="project" value="TreeGrafter"/>
</dbReference>
<dbReference type="InterPro" id="IPR005119">
    <property type="entry name" value="LysR_subst-bd"/>
</dbReference>
<dbReference type="InterPro" id="IPR058163">
    <property type="entry name" value="LysR-type_TF_proteobact-type"/>
</dbReference>
<evidence type="ECO:0000313" key="7">
    <source>
        <dbReference type="Proteomes" id="UP000076083"/>
    </source>
</evidence>
<dbReference type="PANTHER" id="PTHR30537:SF5">
    <property type="entry name" value="HTH-TYPE TRANSCRIPTIONAL ACTIVATOR TTDR-RELATED"/>
    <property type="match status" value="1"/>
</dbReference>
<gene>
    <name evidence="6" type="ORF">TK06_08675</name>
</gene>
<dbReference type="Gene3D" id="3.40.190.290">
    <property type="match status" value="1"/>
</dbReference>
<dbReference type="Pfam" id="PF03466">
    <property type="entry name" value="LysR_substrate"/>
    <property type="match status" value="1"/>
</dbReference>
<dbReference type="AlphaFoldDB" id="A0A159ZVT4"/>
<dbReference type="Pfam" id="PF00126">
    <property type="entry name" value="HTH_1"/>
    <property type="match status" value="1"/>
</dbReference>
<evidence type="ECO:0000256" key="4">
    <source>
        <dbReference type="ARBA" id="ARBA00023163"/>
    </source>
</evidence>
<keyword evidence="3" id="KW-0238">DNA-binding</keyword>
<proteinExistence type="inferred from homology"/>
<dbReference type="Gene3D" id="1.10.10.10">
    <property type="entry name" value="Winged helix-like DNA-binding domain superfamily/Winged helix DNA-binding domain"/>
    <property type="match status" value="1"/>
</dbReference>
<reference evidence="7" key="1">
    <citation type="submission" date="2016-04" db="EMBL/GenBank/DDBJ databases">
        <authorList>
            <person name="Ray J."/>
            <person name="Price M."/>
            <person name="Deutschbauer A."/>
        </authorList>
    </citation>
    <scope>NUCLEOTIDE SEQUENCE [LARGE SCALE GENOMIC DNA]</scope>
    <source>
        <strain evidence="7">FW300-N2E2</strain>
    </source>
</reference>